<dbReference type="AlphaFoldDB" id="A0A813I4H6"/>
<dbReference type="InterPro" id="IPR005798">
    <property type="entry name" value="Cyt_b/b6_C"/>
</dbReference>
<keyword evidence="3 7" id="KW-0812">Transmembrane</keyword>
<evidence type="ECO:0000256" key="7">
    <source>
        <dbReference type="SAM" id="Phobius"/>
    </source>
</evidence>
<dbReference type="InterPro" id="IPR036150">
    <property type="entry name" value="Cyt_b/b6_C_sf"/>
</dbReference>
<sequence length="96" mass="11379">MLKAVPNKNAGFIILFTSIFTFFYFMRSVSMSYYFIVFTCSRFNGIYLSFWFLALLSFVWIGGQFPQDNFLSYGRILTLHYYFLLICILFSTLVHP</sequence>
<comment type="subcellular location">
    <subcellularLocation>
        <location evidence="1">Membrane</location>
        <topology evidence="1">Multi-pass membrane protein</topology>
    </subcellularLocation>
</comment>
<dbReference type="SUPFAM" id="SSF81648">
    <property type="entry name" value="a domain/subunit of cytochrome bc1 complex (Ubiquinol-cytochrome c reductase)"/>
    <property type="match status" value="1"/>
</dbReference>
<reference evidence="9" key="1">
    <citation type="submission" date="2021-02" db="EMBL/GenBank/DDBJ databases">
        <authorList>
            <person name="Dougan E. K."/>
            <person name="Rhodes N."/>
            <person name="Thang M."/>
            <person name="Chan C."/>
        </authorList>
    </citation>
    <scope>NUCLEOTIDE SEQUENCE</scope>
</reference>
<evidence type="ECO:0000256" key="6">
    <source>
        <dbReference type="ARBA" id="ARBA00023136"/>
    </source>
</evidence>
<evidence type="ECO:0000256" key="1">
    <source>
        <dbReference type="ARBA" id="ARBA00004141"/>
    </source>
</evidence>
<feature type="transmembrane region" description="Helical" evidence="7">
    <location>
        <begin position="43"/>
        <end position="61"/>
    </location>
</feature>
<comment type="caution">
    <text evidence="9">The sequence shown here is derived from an EMBL/GenBank/DDBJ whole genome shotgun (WGS) entry which is preliminary data.</text>
</comment>
<evidence type="ECO:0000256" key="4">
    <source>
        <dbReference type="ARBA" id="ARBA00022982"/>
    </source>
</evidence>
<accession>A0A813I4H6</accession>
<feature type="transmembrane region" description="Helical" evidence="7">
    <location>
        <begin position="12"/>
        <end position="36"/>
    </location>
</feature>
<protein>
    <recommendedName>
        <fullName evidence="8">Cytochrome b/b6 C-terminal region profile domain-containing protein</fullName>
    </recommendedName>
</protein>
<dbReference type="GO" id="GO:0009055">
    <property type="term" value="F:electron transfer activity"/>
    <property type="evidence" value="ECO:0007669"/>
    <property type="project" value="InterPro"/>
</dbReference>
<dbReference type="GO" id="GO:0016020">
    <property type="term" value="C:membrane"/>
    <property type="evidence" value="ECO:0007669"/>
    <property type="project" value="UniProtKB-SubCell"/>
</dbReference>
<dbReference type="PROSITE" id="PS51003">
    <property type="entry name" value="CYTB_CTER"/>
    <property type="match status" value="1"/>
</dbReference>
<dbReference type="EMBL" id="CAJNNW010004832">
    <property type="protein sequence ID" value="CAE8646798.1"/>
    <property type="molecule type" value="Genomic_DNA"/>
</dbReference>
<keyword evidence="6 7" id="KW-0472">Membrane</keyword>
<dbReference type="Pfam" id="PF00032">
    <property type="entry name" value="Cytochrom_B_C"/>
    <property type="match status" value="1"/>
</dbReference>
<dbReference type="Proteomes" id="UP000626109">
    <property type="component" value="Unassembled WGS sequence"/>
</dbReference>
<organism evidence="9 10">
    <name type="scientific">Polarella glacialis</name>
    <name type="common">Dinoflagellate</name>
    <dbReference type="NCBI Taxonomy" id="89957"/>
    <lineage>
        <taxon>Eukaryota</taxon>
        <taxon>Sar</taxon>
        <taxon>Alveolata</taxon>
        <taxon>Dinophyceae</taxon>
        <taxon>Suessiales</taxon>
        <taxon>Suessiaceae</taxon>
        <taxon>Polarella</taxon>
    </lineage>
</organism>
<dbReference type="GO" id="GO:0016491">
    <property type="term" value="F:oxidoreductase activity"/>
    <property type="evidence" value="ECO:0007669"/>
    <property type="project" value="UniProtKB-UniRule"/>
</dbReference>
<evidence type="ECO:0000313" key="10">
    <source>
        <dbReference type="Proteomes" id="UP000626109"/>
    </source>
</evidence>
<keyword evidence="2" id="KW-0813">Transport</keyword>
<evidence type="ECO:0000256" key="5">
    <source>
        <dbReference type="ARBA" id="ARBA00022989"/>
    </source>
</evidence>
<feature type="transmembrane region" description="Helical" evidence="7">
    <location>
        <begin position="73"/>
        <end position="94"/>
    </location>
</feature>
<feature type="domain" description="Cytochrome b/b6 C-terminal region profile" evidence="8">
    <location>
        <begin position="1"/>
        <end position="96"/>
    </location>
</feature>
<dbReference type="GO" id="GO:0022900">
    <property type="term" value="P:electron transport chain"/>
    <property type="evidence" value="ECO:0007669"/>
    <property type="project" value="UniProtKB-UniRule"/>
</dbReference>
<evidence type="ECO:0000256" key="3">
    <source>
        <dbReference type="ARBA" id="ARBA00022692"/>
    </source>
</evidence>
<name>A0A813I4H6_POLGL</name>
<evidence type="ECO:0000256" key="2">
    <source>
        <dbReference type="ARBA" id="ARBA00022448"/>
    </source>
</evidence>
<keyword evidence="4" id="KW-0249">Electron transport</keyword>
<proteinExistence type="predicted"/>
<keyword evidence="5 7" id="KW-1133">Transmembrane helix</keyword>
<gene>
    <name evidence="9" type="ORF">PGLA2088_LOCUS5120</name>
</gene>
<evidence type="ECO:0000259" key="8">
    <source>
        <dbReference type="PROSITE" id="PS51003"/>
    </source>
</evidence>
<evidence type="ECO:0000313" key="9">
    <source>
        <dbReference type="EMBL" id="CAE8646798.1"/>
    </source>
</evidence>